<evidence type="ECO:0000256" key="3">
    <source>
        <dbReference type="RuleBase" id="RU361235"/>
    </source>
</evidence>
<dbReference type="PROSITE" id="PS00941">
    <property type="entry name" value="CARBOXYLESTERASE_B_2"/>
    <property type="match status" value="1"/>
</dbReference>
<evidence type="ECO:0000259" key="4">
    <source>
        <dbReference type="Pfam" id="PF00135"/>
    </source>
</evidence>
<dbReference type="InterPro" id="IPR050309">
    <property type="entry name" value="Type-B_Carboxylest/Lipase"/>
</dbReference>
<evidence type="ECO:0000313" key="5">
    <source>
        <dbReference type="EMBL" id="THU95962.1"/>
    </source>
</evidence>
<keyword evidence="6" id="KW-1185">Reference proteome</keyword>
<dbReference type="InterPro" id="IPR002018">
    <property type="entry name" value="CarbesteraseB"/>
</dbReference>
<dbReference type="PROSITE" id="PS00122">
    <property type="entry name" value="CARBOXYLESTERASE_B_1"/>
    <property type="match status" value="1"/>
</dbReference>
<dbReference type="InterPro" id="IPR019819">
    <property type="entry name" value="Carboxylesterase_B_CS"/>
</dbReference>
<accession>A0A4S8M1L2</accession>
<comment type="similarity">
    <text evidence="1 3">Belongs to the type-B carboxylesterase/lipase family.</text>
</comment>
<evidence type="ECO:0000256" key="2">
    <source>
        <dbReference type="ARBA" id="ARBA00022801"/>
    </source>
</evidence>
<dbReference type="AlphaFoldDB" id="A0A4S8M1L2"/>
<feature type="domain" description="Carboxylesterase type B" evidence="4">
    <location>
        <begin position="160"/>
        <end position="642"/>
    </location>
</feature>
<dbReference type="EMBL" id="ML179188">
    <property type="protein sequence ID" value="THU95962.1"/>
    <property type="molecule type" value="Genomic_DNA"/>
</dbReference>
<name>A0A4S8M1L2_DENBC</name>
<dbReference type="SUPFAM" id="SSF53474">
    <property type="entry name" value="alpha/beta-Hydrolases"/>
    <property type="match status" value="1"/>
</dbReference>
<organism evidence="5 6">
    <name type="scientific">Dendrothele bispora (strain CBS 962.96)</name>
    <dbReference type="NCBI Taxonomy" id="1314807"/>
    <lineage>
        <taxon>Eukaryota</taxon>
        <taxon>Fungi</taxon>
        <taxon>Dikarya</taxon>
        <taxon>Basidiomycota</taxon>
        <taxon>Agaricomycotina</taxon>
        <taxon>Agaricomycetes</taxon>
        <taxon>Agaricomycetidae</taxon>
        <taxon>Agaricales</taxon>
        <taxon>Agaricales incertae sedis</taxon>
        <taxon>Dendrothele</taxon>
    </lineage>
</organism>
<proteinExistence type="inferred from homology"/>
<dbReference type="GO" id="GO:0016787">
    <property type="term" value="F:hydrolase activity"/>
    <property type="evidence" value="ECO:0007669"/>
    <property type="project" value="UniProtKB-KW"/>
</dbReference>
<reference evidence="5 6" key="1">
    <citation type="journal article" date="2019" name="Nat. Ecol. Evol.">
        <title>Megaphylogeny resolves global patterns of mushroom evolution.</title>
        <authorList>
            <person name="Varga T."/>
            <person name="Krizsan K."/>
            <person name="Foldi C."/>
            <person name="Dima B."/>
            <person name="Sanchez-Garcia M."/>
            <person name="Sanchez-Ramirez S."/>
            <person name="Szollosi G.J."/>
            <person name="Szarkandi J.G."/>
            <person name="Papp V."/>
            <person name="Albert L."/>
            <person name="Andreopoulos W."/>
            <person name="Angelini C."/>
            <person name="Antonin V."/>
            <person name="Barry K.W."/>
            <person name="Bougher N.L."/>
            <person name="Buchanan P."/>
            <person name="Buyck B."/>
            <person name="Bense V."/>
            <person name="Catcheside P."/>
            <person name="Chovatia M."/>
            <person name="Cooper J."/>
            <person name="Damon W."/>
            <person name="Desjardin D."/>
            <person name="Finy P."/>
            <person name="Geml J."/>
            <person name="Haridas S."/>
            <person name="Hughes K."/>
            <person name="Justo A."/>
            <person name="Karasinski D."/>
            <person name="Kautmanova I."/>
            <person name="Kiss B."/>
            <person name="Kocsube S."/>
            <person name="Kotiranta H."/>
            <person name="LaButti K.M."/>
            <person name="Lechner B.E."/>
            <person name="Liimatainen K."/>
            <person name="Lipzen A."/>
            <person name="Lukacs Z."/>
            <person name="Mihaltcheva S."/>
            <person name="Morgado L.N."/>
            <person name="Niskanen T."/>
            <person name="Noordeloos M.E."/>
            <person name="Ohm R.A."/>
            <person name="Ortiz-Santana B."/>
            <person name="Ovrebo C."/>
            <person name="Racz N."/>
            <person name="Riley R."/>
            <person name="Savchenko A."/>
            <person name="Shiryaev A."/>
            <person name="Soop K."/>
            <person name="Spirin V."/>
            <person name="Szebenyi C."/>
            <person name="Tomsovsky M."/>
            <person name="Tulloss R.E."/>
            <person name="Uehling J."/>
            <person name="Grigoriev I.V."/>
            <person name="Vagvolgyi C."/>
            <person name="Papp T."/>
            <person name="Martin F.M."/>
            <person name="Miettinen O."/>
            <person name="Hibbett D.S."/>
            <person name="Nagy L.G."/>
        </authorList>
    </citation>
    <scope>NUCLEOTIDE SEQUENCE [LARGE SCALE GENOMIC DNA]</scope>
    <source>
        <strain evidence="5 6">CBS 962.96</strain>
    </source>
</reference>
<dbReference type="OrthoDB" id="408631at2759"/>
<dbReference type="InterPro" id="IPR019826">
    <property type="entry name" value="Carboxylesterase_B_AS"/>
</dbReference>
<keyword evidence="2 3" id="KW-0378">Hydrolase</keyword>
<protein>
    <recommendedName>
        <fullName evidence="3">Carboxylic ester hydrolase</fullName>
        <ecNumber evidence="3">3.1.1.-</ecNumber>
    </recommendedName>
</protein>
<evidence type="ECO:0000256" key="1">
    <source>
        <dbReference type="ARBA" id="ARBA00005964"/>
    </source>
</evidence>
<gene>
    <name evidence="5" type="ORF">K435DRAFT_966197</name>
</gene>
<dbReference type="InterPro" id="IPR029058">
    <property type="entry name" value="AB_hydrolase_fold"/>
</dbReference>
<dbReference type="Gene3D" id="3.40.50.1820">
    <property type="entry name" value="alpha/beta hydrolase"/>
    <property type="match status" value="1"/>
</dbReference>
<dbReference type="PANTHER" id="PTHR11559">
    <property type="entry name" value="CARBOXYLESTERASE"/>
    <property type="match status" value="1"/>
</dbReference>
<evidence type="ECO:0000313" key="6">
    <source>
        <dbReference type="Proteomes" id="UP000297245"/>
    </source>
</evidence>
<dbReference type="EC" id="3.1.1.-" evidence="3"/>
<dbReference type="Proteomes" id="UP000297245">
    <property type="component" value="Unassembled WGS sequence"/>
</dbReference>
<dbReference type="Pfam" id="PF00135">
    <property type="entry name" value="COesterase"/>
    <property type="match status" value="1"/>
</dbReference>
<sequence>MRFAKPIDLAFLLTALGVVSYSDWFAYGAPTGRSVSLLFENDGVWPRFGERPSALLFHEPLTSKEAAQVCKENNETLLSRESFSSFSDQLLYFQSTGAIAVSSDDQTLSSNTVADISNEHPFLCTNSAPHTVQVDTDFTSTPRTTVTSHGTSFTGTRDHLAFRFMGIPFAQPPVGDLRFQQPQKFTGNSDINATGFKPGCLQFGSFQNNDLGLNPWGIDEDCLYLNVYTPFIPSNSSGSSQLKPVFFWIYGGGNTGGTGTDATFDGGPLVSRGDVVVVTINYRLNIFGFLALNDGVVTGNYALGDKIMGLQWVKENIAAFGGDPNRVLIFGQSAGGWSIIDLLRSPKAAGLFHTAVIHSGGSSTFRTQEQAQAAVEPTISKLCDGTGEARLQCLQALPAETLLNLTTQLSSWPSVQDGVLVLEEAVAQVSRGPSAVNSVPVIAGFMPDEGQSLMGTTVSPNATDFNASLVAIGGPSLAQAVLDSGLWVVNNETDVYNATVSVDTDRTLTCAGVNFAHAAAQSNAFPAFYVYNMHHAYGLSFFNPFGLCTFPVGQPQPYYRCHSGDLYEIFGTYYIFDQPPRTETDFFFTNLLQDLWVSFARTGNPNPSLEYLKSRGPAYESTVKILEQTGFVWPTFEDDTQVLASLEYPELGVEEGLPDDRNGRCSVICANDCAFIR</sequence>